<feature type="transmembrane region" description="Helical" evidence="1">
    <location>
        <begin position="321"/>
        <end position="349"/>
    </location>
</feature>
<proteinExistence type="predicted"/>
<reference evidence="2" key="1">
    <citation type="submission" date="2010-02" db="EMBL/GenBank/DDBJ databases">
        <title>Sequencing and annotation of the Blastocystis hominis genome.</title>
        <authorList>
            <person name="Wincker P."/>
        </authorList>
    </citation>
    <scope>NUCLEOTIDE SEQUENCE</scope>
    <source>
        <strain evidence="2">Singapore isolate B</strain>
    </source>
</reference>
<dbReference type="InParanoid" id="D8M0I6"/>
<organism evidence="2">
    <name type="scientific">Blastocystis hominis</name>
    <dbReference type="NCBI Taxonomy" id="12968"/>
    <lineage>
        <taxon>Eukaryota</taxon>
        <taxon>Sar</taxon>
        <taxon>Stramenopiles</taxon>
        <taxon>Bigyra</taxon>
        <taxon>Opalozoa</taxon>
        <taxon>Opalinata</taxon>
        <taxon>Blastocystidae</taxon>
        <taxon>Blastocystis</taxon>
    </lineage>
</organism>
<dbReference type="AlphaFoldDB" id="D8M0I6"/>
<keyword evidence="1" id="KW-0472">Membrane</keyword>
<dbReference type="EMBL" id="FN668643">
    <property type="protein sequence ID" value="CBK21575.2"/>
    <property type="molecule type" value="Genomic_DNA"/>
</dbReference>
<evidence type="ECO:0000313" key="3">
    <source>
        <dbReference type="Proteomes" id="UP000008312"/>
    </source>
</evidence>
<evidence type="ECO:0000313" key="2">
    <source>
        <dbReference type="EMBL" id="CBK21575.2"/>
    </source>
</evidence>
<dbReference type="Proteomes" id="UP000008312">
    <property type="component" value="Unassembled WGS sequence"/>
</dbReference>
<protein>
    <submittedName>
        <fullName evidence="2">Uncharacterized protein</fullName>
    </submittedName>
</protein>
<sequence>MYILLILVLLVVIVGFLAGAIIFPAYSLYVSPYLPTSTNLNNFASNHSRSFTELGQDLFVYKNFSTSAVHLPKNYLSLLNITIEHGLSSFAECSDILEEGRDLLHFIDDIRTLSDSKESVLSSFPSIDTILAGVNVTFSPYYDYLPTQVPLVQSVITFFKAGNYSFAAIKQLTDEQHVFAQDPMELRISDFMELALNPLSLFNASFLQDVKLLSSGMIQNVTDVTSDFYEKSSSMYQRLHTLTAAFFNGGDLGGFEEIPAEYLEMFKLLQSKYLFYVERGTRFVQIVPQFTNCMAEQSMERLQELKGFVVKNYLGYFKRHFLYTLLVVLVELLLIGLLVWMIVVGVRLAKETLAYAKSLLVQTSMNTVNAINQLGKAMKEKEKEN</sequence>
<dbReference type="RefSeq" id="XP_012895623.1">
    <property type="nucleotide sequence ID" value="XM_013040169.1"/>
</dbReference>
<keyword evidence="1" id="KW-1133">Transmembrane helix</keyword>
<dbReference type="OrthoDB" id="10415371at2759"/>
<evidence type="ECO:0000256" key="1">
    <source>
        <dbReference type="SAM" id="Phobius"/>
    </source>
</evidence>
<keyword evidence="3" id="KW-1185">Reference proteome</keyword>
<name>D8M0I6_BLAHO</name>
<gene>
    <name evidence="2" type="ORF">GSBLH_T00001721001</name>
</gene>
<accession>D8M0I6</accession>
<dbReference type="GeneID" id="24918952"/>
<keyword evidence="1" id="KW-0812">Transmembrane</keyword>